<dbReference type="Pfam" id="PF12833">
    <property type="entry name" value="HTH_18"/>
    <property type="match status" value="1"/>
</dbReference>
<evidence type="ECO:0000259" key="5">
    <source>
        <dbReference type="PROSITE" id="PS01124"/>
    </source>
</evidence>
<keyword evidence="2" id="KW-0238">DNA-binding</keyword>
<dbReference type="EMBL" id="VORW01000002">
    <property type="protein sequence ID" value="TXE13661.1"/>
    <property type="molecule type" value="Genomic_DNA"/>
</dbReference>
<evidence type="ECO:0000256" key="4">
    <source>
        <dbReference type="SAM" id="MobiDB-lite"/>
    </source>
</evidence>
<dbReference type="Proteomes" id="UP000321935">
    <property type="component" value="Unassembled WGS sequence"/>
</dbReference>
<dbReference type="GO" id="GO:0043565">
    <property type="term" value="F:sequence-specific DNA binding"/>
    <property type="evidence" value="ECO:0007669"/>
    <property type="project" value="InterPro"/>
</dbReference>
<evidence type="ECO:0000256" key="1">
    <source>
        <dbReference type="ARBA" id="ARBA00023015"/>
    </source>
</evidence>
<dbReference type="RefSeq" id="WP_146915964.1">
    <property type="nucleotide sequence ID" value="NZ_VORW01000002.1"/>
</dbReference>
<dbReference type="SMART" id="SM00342">
    <property type="entry name" value="HTH_ARAC"/>
    <property type="match status" value="1"/>
</dbReference>
<evidence type="ECO:0000256" key="3">
    <source>
        <dbReference type="ARBA" id="ARBA00023163"/>
    </source>
</evidence>
<dbReference type="PANTHER" id="PTHR43280">
    <property type="entry name" value="ARAC-FAMILY TRANSCRIPTIONAL REGULATOR"/>
    <property type="match status" value="1"/>
</dbReference>
<organism evidence="6 7">
    <name type="scientific">Algoriphagus aquimarinus</name>
    <dbReference type="NCBI Taxonomy" id="237018"/>
    <lineage>
        <taxon>Bacteria</taxon>
        <taxon>Pseudomonadati</taxon>
        <taxon>Bacteroidota</taxon>
        <taxon>Cytophagia</taxon>
        <taxon>Cytophagales</taxon>
        <taxon>Cyclobacteriaceae</taxon>
        <taxon>Algoriphagus</taxon>
    </lineage>
</organism>
<evidence type="ECO:0000313" key="7">
    <source>
        <dbReference type="Proteomes" id="UP000321935"/>
    </source>
</evidence>
<proteinExistence type="predicted"/>
<dbReference type="Gene3D" id="1.10.10.60">
    <property type="entry name" value="Homeodomain-like"/>
    <property type="match status" value="1"/>
</dbReference>
<evidence type="ECO:0000256" key="2">
    <source>
        <dbReference type="ARBA" id="ARBA00023125"/>
    </source>
</evidence>
<feature type="domain" description="HTH araC/xylS-type" evidence="5">
    <location>
        <begin position="97"/>
        <end position="176"/>
    </location>
</feature>
<keyword evidence="1" id="KW-0805">Transcription regulation</keyword>
<reference evidence="6 7" key="1">
    <citation type="submission" date="2019-08" db="EMBL/GenBank/DDBJ databases">
        <title>Genomes sequence of Algoriphagus aquimarinus ACAM450.</title>
        <authorList>
            <person name="Bowman J.P."/>
        </authorList>
    </citation>
    <scope>NUCLEOTIDE SEQUENCE [LARGE SCALE GENOMIC DNA]</scope>
    <source>
        <strain evidence="6 7">ACAM 450</strain>
    </source>
</reference>
<dbReference type="PROSITE" id="PS01124">
    <property type="entry name" value="HTH_ARAC_FAMILY_2"/>
    <property type="match status" value="1"/>
</dbReference>
<dbReference type="GO" id="GO:0003700">
    <property type="term" value="F:DNA-binding transcription factor activity"/>
    <property type="evidence" value="ECO:0007669"/>
    <property type="project" value="InterPro"/>
</dbReference>
<feature type="region of interest" description="Disordered" evidence="4">
    <location>
        <begin position="166"/>
        <end position="187"/>
    </location>
</feature>
<dbReference type="InterPro" id="IPR018060">
    <property type="entry name" value="HTH_AraC"/>
</dbReference>
<sequence length="187" mass="21059">MSLIYIKNMVCPRCIVAVKDALAQEGIGFTSVELGKVQLQEDLGNEQKKKLMGILKSKGFELLESQSAALISQIKALIVSQIHHSDKLIHVNFSTFLSQEIGQEYSSMSRLFSQVEGITIEKYITQQKTEKVKELLIYDELSLSEIADKLKYSSMAYLSSQFKKETGMTPSDFKKQTKPARKGLDEI</sequence>
<keyword evidence="3" id="KW-0804">Transcription</keyword>
<comment type="caution">
    <text evidence="6">The sequence shown here is derived from an EMBL/GenBank/DDBJ whole genome shotgun (WGS) entry which is preliminary data.</text>
</comment>
<evidence type="ECO:0000313" key="6">
    <source>
        <dbReference type="EMBL" id="TXE13661.1"/>
    </source>
</evidence>
<accession>A0A5C7AYQ4</accession>
<gene>
    <name evidence="6" type="ORF">ESV85_06730</name>
</gene>
<name>A0A5C7AYQ4_9BACT</name>
<dbReference type="SUPFAM" id="SSF46689">
    <property type="entry name" value="Homeodomain-like"/>
    <property type="match status" value="1"/>
</dbReference>
<dbReference type="OrthoDB" id="952277at2"/>
<protein>
    <submittedName>
        <fullName evidence="6">Helix-turn-helix transcriptional regulator</fullName>
    </submittedName>
</protein>
<dbReference type="InterPro" id="IPR009057">
    <property type="entry name" value="Homeodomain-like_sf"/>
</dbReference>
<dbReference type="AlphaFoldDB" id="A0A5C7AYQ4"/>
<dbReference type="PANTHER" id="PTHR43280:SF10">
    <property type="entry name" value="REGULATORY PROTEIN POCR"/>
    <property type="match status" value="1"/>
</dbReference>